<dbReference type="AlphaFoldDB" id="A0AAN7T2V4"/>
<keyword evidence="3" id="KW-0805">Transcription regulation</keyword>
<evidence type="ECO:0000256" key="5">
    <source>
        <dbReference type="ARBA" id="ARBA00023242"/>
    </source>
</evidence>
<dbReference type="GeneID" id="90024805"/>
<evidence type="ECO:0000313" key="10">
    <source>
        <dbReference type="Proteomes" id="UP001309876"/>
    </source>
</evidence>
<keyword evidence="10" id="KW-1185">Reference proteome</keyword>
<evidence type="ECO:0000256" key="3">
    <source>
        <dbReference type="ARBA" id="ARBA00023015"/>
    </source>
</evidence>
<dbReference type="GO" id="GO:0016251">
    <property type="term" value="F:RNA polymerase II general transcription initiation factor activity"/>
    <property type="evidence" value="ECO:0007669"/>
    <property type="project" value="InterPro"/>
</dbReference>
<dbReference type="FunFam" id="1.10.20.10:FF:000033">
    <property type="entry name" value="Transcription initiation factor TFIID complex subunit"/>
    <property type="match status" value="1"/>
</dbReference>
<dbReference type="Gene3D" id="1.10.20.10">
    <property type="entry name" value="Histone, subunit A"/>
    <property type="match status" value="1"/>
</dbReference>
<dbReference type="GO" id="GO:0046695">
    <property type="term" value="C:SLIK (SAGA-like) complex"/>
    <property type="evidence" value="ECO:0007669"/>
    <property type="project" value="InterPro"/>
</dbReference>
<dbReference type="InterPro" id="IPR009072">
    <property type="entry name" value="Histone-fold"/>
</dbReference>
<dbReference type="Proteomes" id="UP001309876">
    <property type="component" value="Unassembled WGS sequence"/>
</dbReference>
<organism evidence="9 10">
    <name type="scientific">Lithohypha guttulata</name>
    <dbReference type="NCBI Taxonomy" id="1690604"/>
    <lineage>
        <taxon>Eukaryota</taxon>
        <taxon>Fungi</taxon>
        <taxon>Dikarya</taxon>
        <taxon>Ascomycota</taxon>
        <taxon>Pezizomycotina</taxon>
        <taxon>Eurotiomycetes</taxon>
        <taxon>Chaetothyriomycetidae</taxon>
        <taxon>Chaetothyriales</taxon>
        <taxon>Trichomeriaceae</taxon>
        <taxon>Lithohypha</taxon>
    </lineage>
</organism>
<dbReference type="GO" id="GO:0006325">
    <property type="term" value="P:chromatin organization"/>
    <property type="evidence" value="ECO:0007669"/>
    <property type="project" value="UniProtKB-ARBA"/>
</dbReference>
<reference evidence="9 10" key="1">
    <citation type="submission" date="2023-08" db="EMBL/GenBank/DDBJ databases">
        <title>Black Yeasts Isolated from many extreme environments.</title>
        <authorList>
            <person name="Coleine C."/>
            <person name="Stajich J.E."/>
            <person name="Selbmann L."/>
        </authorList>
    </citation>
    <scope>NUCLEOTIDE SEQUENCE [LARGE SCALE GENOMIC DNA]</scope>
    <source>
        <strain evidence="9 10">CCFEE 5910</strain>
    </source>
</reference>
<dbReference type="InterPro" id="IPR046344">
    <property type="entry name" value="TAF6_C_sf"/>
</dbReference>
<dbReference type="CDD" id="cd22931">
    <property type="entry name" value="HFD_TAF6"/>
    <property type="match status" value="1"/>
</dbReference>
<evidence type="ECO:0000256" key="1">
    <source>
        <dbReference type="ARBA" id="ARBA00004123"/>
    </source>
</evidence>
<dbReference type="PANTHER" id="PTHR10221:SF9">
    <property type="entry name" value="TRANSCRIPTION INITIATION FACTOR TFIID SUBUNIT 6"/>
    <property type="match status" value="1"/>
</dbReference>
<dbReference type="Pfam" id="PF02969">
    <property type="entry name" value="TAF"/>
    <property type="match status" value="1"/>
</dbReference>
<gene>
    <name evidence="9" type="primary">taf6</name>
    <name evidence="9" type="ORF">LTR05_001998</name>
</gene>
<dbReference type="InterPro" id="IPR037796">
    <property type="entry name" value="TAF6"/>
</dbReference>
<comment type="similarity">
    <text evidence="2">Belongs to the TAF6 family.</text>
</comment>
<dbReference type="GO" id="GO:0051123">
    <property type="term" value="P:RNA polymerase II preinitiation complex assembly"/>
    <property type="evidence" value="ECO:0007669"/>
    <property type="project" value="TreeGrafter"/>
</dbReference>
<dbReference type="InterPro" id="IPR004823">
    <property type="entry name" value="TAF_TATA-bd_Histone-like_dom"/>
</dbReference>
<feature type="domain" description="TATA box binding protein associated factor (TAF) histone-like fold" evidence="8">
    <location>
        <begin position="3"/>
        <end position="66"/>
    </location>
</feature>
<dbReference type="GO" id="GO:0005669">
    <property type="term" value="C:transcription factor TFIID complex"/>
    <property type="evidence" value="ECO:0007669"/>
    <property type="project" value="InterPro"/>
</dbReference>
<dbReference type="RefSeq" id="XP_064755430.1">
    <property type="nucleotide sequence ID" value="XM_064899473.1"/>
</dbReference>
<dbReference type="SMART" id="SM00803">
    <property type="entry name" value="TAF"/>
    <property type="match status" value="1"/>
</dbReference>
<protein>
    <recommendedName>
        <fullName evidence="6">TBP-associated factor 6</fullName>
    </recommendedName>
    <alternativeName>
        <fullName evidence="7">Transcription initiation factor TFIID subunit 6</fullName>
    </alternativeName>
</protein>
<evidence type="ECO:0000259" key="8">
    <source>
        <dbReference type="SMART" id="SM00803"/>
    </source>
</evidence>
<dbReference type="GO" id="GO:0046982">
    <property type="term" value="F:protein heterodimerization activity"/>
    <property type="evidence" value="ECO:0007669"/>
    <property type="project" value="InterPro"/>
</dbReference>
<comment type="subcellular location">
    <subcellularLocation>
        <location evidence="1">Nucleus</location>
    </subcellularLocation>
</comment>
<evidence type="ECO:0000256" key="7">
    <source>
        <dbReference type="ARBA" id="ARBA00093655"/>
    </source>
</evidence>
<comment type="caution">
    <text evidence="9">The sequence shown here is derived from an EMBL/GenBank/DDBJ whole genome shotgun (WGS) entry which is preliminary data.</text>
</comment>
<dbReference type="Gene3D" id="1.25.40.770">
    <property type="entry name" value="TAF6, C-terminal HEAT repeat domain"/>
    <property type="match status" value="1"/>
</dbReference>
<evidence type="ECO:0000256" key="4">
    <source>
        <dbReference type="ARBA" id="ARBA00023163"/>
    </source>
</evidence>
<name>A0AAN7T2V4_9EURO</name>
<keyword evidence="4" id="KW-0804">Transcription</keyword>
<dbReference type="CDD" id="cd08050">
    <property type="entry name" value="TAF6C"/>
    <property type="match status" value="1"/>
</dbReference>
<dbReference type="GO" id="GO:0003713">
    <property type="term" value="F:transcription coactivator activity"/>
    <property type="evidence" value="ECO:0007669"/>
    <property type="project" value="TreeGrafter"/>
</dbReference>
<evidence type="ECO:0000313" key="9">
    <source>
        <dbReference type="EMBL" id="KAK5087783.1"/>
    </source>
</evidence>
<sequence length="463" mass="50895">MTLWGTDTVRDVAEAVGITNLNKEVTSALCRDVEFRMSLVLEQAIKFMRHSQRTILWCSDIAQALRVLDVEPLYGYESTRPLRYGEASIGPGQPLFYVEDEEMDFEKLINAPLPKVPREMSFTAHWLALEGVQPTIPQNPSVLTNTTDNRTIDSLLPKTGTGPNQTLAAMADSASASTTKPLVKHVLSKELQLYFQKVTSSILDPAQPEYRAAGLTSLREDPGLHQLVPYFVQFVAEKVTHNLRDLFLLRQMMELVDALTRNDNFNLSPYVASMIPPVLTCLTGRNLGPGAGGNGATINGTGSNPMDHFELRDFSAALLQRLCSKYGRFSHNLKPRLARSCLKTFLDPRKTLGAHYGAILGFKAVGGGEVVRSLVVPNLKEYEDVLRGPLSGGEGDLQKAEAEMVVRAIMQALATLIDDDVPMMNGHADGQSDTKERVITKVGEVLGTRVSEDARLTRAVLDT</sequence>
<dbReference type="PANTHER" id="PTHR10221">
    <property type="entry name" value="TRANSCRIPTION INITIATION FACTOR TFIID SUBUNIT 6"/>
    <property type="match status" value="1"/>
</dbReference>
<keyword evidence="5" id="KW-0539">Nucleus</keyword>
<accession>A0AAN7T2V4</accession>
<dbReference type="Pfam" id="PF07571">
    <property type="entry name" value="TAF6_C"/>
    <property type="match status" value="1"/>
</dbReference>
<dbReference type="GO" id="GO:0000124">
    <property type="term" value="C:SAGA complex"/>
    <property type="evidence" value="ECO:0007669"/>
    <property type="project" value="InterPro"/>
</dbReference>
<dbReference type="InterPro" id="IPR011442">
    <property type="entry name" value="TAF6_C"/>
</dbReference>
<evidence type="ECO:0000256" key="6">
    <source>
        <dbReference type="ARBA" id="ARBA00076308"/>
    </source>
</evidence>
<evidence type="ECO:0000256" key="2">
    <source>
        <dbReference type="ARBA" id="ARBA00007688"/>
    </source>
</evidence>
<dbReference type="EMBL" id="JAVRRJ010000002">
    <property type="protein sequence ID" value="KAK5087783.1"/>
    <property type="molecule type" value="Genomic_DNA"/>
</dbReference>
<dbReference type="SUPFAM" id="SSF47113">
    <property type="entry name" value="Histone-fold"/>
    <property type="match status" value="1"/>
</dbReference>
<proteinExistence type="inferred from homology"/>